<dbReference type="InterPro" id="IPR014284">
    <property type="entry name" value="RNA_pol_sigma-70_dom"/>
</dbReference>
<sequence length="197" mass="22700">MSKRDLDMIMETIHRPLTSVAQLVESAQLGDRDAQTALYERYRESAIALAYRKVGNWDEAEELVQDVFIHAFDRIEQLRVPEAFGGWLRQIVRRMAINRLTRRRTAIAIDSEVLEAIHTSSNTPLDGVLDGERHEQVRSGLQRLGDVDRETLEAFYMVGQSLIEMAEHFEAPIGTIKRRLHVARKRLAREMESFQAL</sequence>
<evidence type="ECO:0000259" key="5">
    <source>
        <dbReference type="Pfam" id="PF04542"/>
    </source>
</evidence>
<evidence type="ECO:0000313" key="6">
    <source>
        <dbReference type="EMBL" id="QDV27248.1"/>
    </source>
</evidence>
<dbReference type="InterPro" id="IPR039425">
    <property type="entry name" value="RNA_pol_sigma-70-like"/>
</dbReference>
<organism evidence="6 7">
    <name type="scientific">Aureliella helgolandensis</name>
    <dbReference type="NCBI Taxonomy" id="2527968"/>
    <lineage>
        <taxon>Bacteria</taxon>
        <taxon>Pseudomonadati</taxon>
        <taxon>Planctomycetota</taxon>
        <taxon>Planctomycetia</taxon>
        <taxon>Pirellulales</taxon>
        <taxon>Pirellulaceae</taxon>
        <taxon>Aureliella</taxon>
    </lineage>
</organism>
<keyword evidence="4" id="KW-0804">Transcription</keyword>
<dbReference type="AlphaFoldDB" id="A0A518GFB0"/>
<dbReference type="InterPro" id="IPR013325">
    <property type="entry name" value="RNA_pol_sigma_r2"/>
</dbReference>
<keyword evidence="2" id="KW-0805">Transcription regulation</keyword>
<evidence type="ECO:0000256" key="2">
    <source>
        <dbReference type="ARBA" id="ARBA00023015"/>
    </source>
</evidence>
<gene>
    <name evidence="6" type="primary">sigW_7</name>
    <name evidence="6" type="ORF">Q31a_56360</name>
</gene>
<comment type="similarity">
    <text evidence="1">Belongs to the sigma-70 factor family. ECF subfamily.</text>
</comment>
<dbReference type="KEGG" id="ahel:Q31a_56360"/>
<dbReference type="Proteomes" id="UP000318017">
    <property type="component" value="Chromosome"/>
</dbReference>
<dbReference type="SUPFAM" id="SSF88946">
    <property type="entry name" value="Sigma2 domain of RNA polymerase sigma factors"/>
    <property type="match status" value="1"/>
</dbReference>
<evidence type="ECO:0000256" key="4">
    <source>
        <dbReference type="ARBA" id="ARBA00023163"/>
    </source>
</evidence>
<name>A0A518GFB0_9BACT</name>
<dbReference type="PANTHER" id="PTHR43133">
    <property type="entry name" value="RNA POLYMERASE ECF-TYPE SIGMA FACTO"/>
    <property type="match status" value="1"/>
</dbReference>
<dbReference type="GO" id="GO:0016987">
    <property type="term" value="F:sigma factor activity"/>
    <property type="evidence" value="ECO:0007669"/>
    <property type="project" value="UniProtKB-KW"/>
</dbReference>
<dbReference type="Gene3D" id="1.10.10.10">
    <property type="entry name" value="Winged helix-like DNA-binding domain superfamily/Winged helix DNA-binding domain"/>
    <property type="match status" value="1"/>
</dbReference>
<protein>
    <submittedName>
        <fullName evidence="6">ECF RNA polymerase sigma factor SigW</fullName>
    </submittedName>
</protein>
<evidence type="ECO:0000256" key="1">
    <source>
        <dbReference type="ARBA" id="ARBA00010641"/>
    </source>
</evidence>
<dbReference type="PANTHER" id="PTHR43133:SF51">
    <property type="entry name" value="RNA POLYMERASE SIGMA FACTOR"/>
    <property type="match status" value="1"/>
</dbReference>
<dbReference type="NCBIfam" id="TIGR02937">
    <property type="entry name" value="sigma70-ECF"/>
    <property type="match status" value="1"/>
</dbReference>
<dbReference type="OrthoDB" id="9795666at2"/>
<accession>A0A518GFB0</accession>
<dbReference type="EMBL" id="CP036298">
    <property type="protein sequence ID" value="QDV27248.1"/>
    <property type="molecule type" value="Genomic_DNA"/>
</dbReference>
<proteinExistence type="inferred from homology"/>
<dbReference type="InterPro" id="IPR036388">
    <property type="entry name" value="WH-like_DNA-bd_sf"/>
</dbReference>
<evidence type="ECO:0000256" key="3">
    <source>
        <dbReference type="ARBA" id="ARBA00023082"/>
    </source>
</evidence>
<reference evidence="6 7" key="1">
    <citation type="submission" date="2019-02" db="EMBL/GenBank/DDBJ databases">
        <title>Deep-cultivation of Planctomycetes and their phenomic and genomic characterization uncovers novel biology.</title>
        <authorList>
            <person name="Wiegand S."/>
            <person name="Jogler M."/>
            <person name="Boedeker C."/>
            <person name="Pinto D."/>
            <person name="Vollmers J."/>
            <person name="Rivas-Marin E."/>
            <person name="Kohn T."/>
            <person name="Peeters S.H."/>
            <person name="Heuer A."/>
            <person name="Rast P."/>
            <person name="Oberbeckmann S."/>
            <person name="Bunk B."/>
            <person name="Jeske O."/>
            <person name="Meyerdierks A."/>
            <person name="Storesund J.E."/>
            <person name="Kallscheuer N."/>
            <person name="Luecker S."/>
            <person name="Lage O.M."/>
            <person name="Pohl T."/>
            <person name="Merkel B.J."/>
            <person name="Hornburger P."/>
            <person name="Mueller R.-W."/>
            <person name="Bruemmer F."/>
            <person name="Labrenz M."/>
            <person name="Spormann A.M."/>
            <person name="Op den Camp H."/>
            <person name="Overmann J."/>
            <person name="Amann R."/>
            <person name="Jetten M.S.M."/>
            <person name="Mascher T."/>
            <person name="Medema M.H."/>
            <person name="Devos D.P."/>
            <person name="Kaster A.-K."/>
            <person name="Ovreas L."/>
            <person name="Rohde M."/>
            <person name="Galperin M.Y."/>
            <person name="Jogler C."/>
        </authorList>
    </citation>
    <scope>NUCLEOTIDE SEQUENCE [LARGE SCALE GENOMIC DNA]</scope>
    <source>
        <strain evidence="6 7">Q31a</strain>
    </source>
</reference>
<keyword evidence="3" id="KW-0731">Sigma factor</keyword>
<dbReference type="Pfam" id="PF04542">
    <property type="entry name" value="Sigma70_r2"/>
    <property type="match status" value="1"/>
</dbReference>
<dbReference type="Gene3D" id="1.10.1740.10">
    <property type="match status" value="1"/>
</dbReference>
<evidence type="ECO:0000313" key="7">
    <source>
        <dbReference type="Proteomes" id="UP000318017"/>
    </source>
</evidence>
<dbReference type="SUPFAM" id="SSF88659">
    <property type="entry name" value="Sigma3 and sigma4 domains of RNA polymerase sigma factors"/>
    <property type="match status" value="1"/>
</dbReference>
<keyword evidence="7" id="KW-1185">Reference proteome</keyword>
<dbReference type="InterPro" id="IPR013324">
    <property type="entry name" value="RNA_pol_sigma_r3/r4-like"/>
</dbReference>
<dbReference type="InterPro" id="IPR007627">
    <property type="entry name" value="RNA_pol_sigma70_r2"/>
</dbReference>
<dbReference type="GO" id="GO:0006352">
    <property type="term" value="P:DNA-templated transcription initiation"/>
    <property type="evidence" value="ECO:0007669"/>
    <property type="project" value="InterPro"/>
</dbReference>
<feature type="domain" description="RNA polymerase sigma-70 region 2" evidence="5">
    <location>
        <begin position="38"/>
        <end position="104"/>
    </location>
</feature>